<evidence type="ECO:0000256" key="1">
    <source>
        <dbReference type="SAM" id="MobiDB-lite"/>
    </source>
</evidence>
<proteinExistence type="predicted"/>
<reference evidence="2" key="2">
    <citation type="submission" date="2015-06" db="UniProtKB">
        <authorList>
            <consortium name="EnsemblPlants"/>
        </authorList>
    </citation>
    <scope>IDENTIFICATION</scope>
    <source>
        <strain evidence="2">DM1-3 516 R44</strain>
    </source>
</reference>
<organism evidence="2 3">
    <name type="scientific">Solanum tuberosum</name>
    <name type="common">Potato</name>
    <dbReference type="NCBI Taxonomy" id="4113"/>
    <lineage>
        <taxon>Eukaryota</taxon>
        <taxon>Viridiplantae</taxon>
        <taxon>Streptophyta</taxon>
        <taxon>Embryophyta</taxon>
        <taxon>Tracheophyta</taxon>
        <taxon>Spermatophyta</taxon>
        <taxon>Magnoliopsida</taxon>
        <taxon>eudicotyledons</taxon>
        <taxon>Gunneridae</taxon>
        <taxon>Pentapetalae</taxon>
        <taxon>asterids</taxon>
        <taxon>lamiids</taxon>
        <taxon>Solanales</taxon>
        <taxon>Solanaceae</taxon>
        <taxon>Solanoideae</taxon>
        <taxon>Solaneae</taxon>
        <taxon>Solanum</taxon>
    </lineage>
</organism>
<name>M1DU45_SOLTU</name>
<dbReference type="Proteomes" id="UP000011115">
    <property type="component" value="Unassembled WGS sequence"/>
</dbReference>
<evidence type="ECO:0000313" key="2">
    <source>
        <dbReference type="EnsemblPlants" id="PGSC0003DMT400094425"/>
    </source>
</evidence>
<dbReference type="Gramene" id="PGSC0003DMT400094425">
    <property type="protein sequence ID" value="PGSC0003DMT400094425"/>
    <property type="gene ID" value="PGSC0003DMG400043996"/>
</dbReference>
<feature type="compositionally biased region" description="Polar residues" evidence="1">
    <location>
        <begin position="49"/>
        <end position="65"/>
    </location>
</feature>
<sequence>MAICNPSQKIPKNCLRVDPQQATGRGPGLWIETPSTLVSESSRRMTGWTVGQSTDRRTGQLQTTADRPHLED</sequence>
<feature type="region of interest" description="Disordered" evidence="1">
    <location>
        <begin position="37"/>
        <end position="72"/>
    </location>
</feature>
<reference evidence="3" key="1">
    <citation type="journal article" date="2011" name="Nature">
        <title>Genome sequence and analysis of the tuber crop potato.</title>
        <authorList>
            <consortium name="The Potato Genome Sequencing Consortium"/>
        </authorList>
    </citation>
    <scope>NUCLEOTIDE SEQUENCE [LARGE SCALE GENOMIC DNA]</scope>
    <source>
        <strain evidence="3">cv. DM1-3 516 R44</strain>
    </source>
</reference>
<accession>M1DU45</accession>
<dbReference type="EnsemblPlants" id="PGSC0003DMT400094425">
    <property type="protein sequence ID" value="PGSC0003DMT400094425"/>
    <property type="gene ID" value="PGSC0003DMG400043996"/>
</dbReference>
<dbReference type="PaxDb" id="4113-PGSC0003DMT400094425"/>
<protein>
    <submittedName>
        <fullName evidence="2">Uncharacterized protein</fullName>
    </submittedName>
</protein>
<dbReference type="InParanoid" id="M1DU45"/>
<dbReference type="HOGENOM" id="CLU_2727153_0_0_1"/>
<evidence type="ECO:0000313" key="3">
    <source>
        <dbReference type="Proteomes" id="UP000011115"/>
    </source>
</evidence>
<keyword evidence="3" id="KW-1185">Reference proteome</keyword>
<dbReference type="AlphaFoldDB" id="M1DU45"/>